<feature type="domain" description="DUF7582" evidence="2">
    <location>
        <begin position="186"/>
        <end position="333"/>
    </location>
</feature>
<proteinExistence type="predicted"/>
<protein>
    <recommendedName>
        <fullName evidence="2">DUF7582 domain-containing protein</fullName>
    </recommendedName>
</protein>
<feature type="compositionally biased region" description="Basic and acidic residues" evidence="1">
    <location>
        <begin position="368"/>
        <end position="407"/>
    </location>
</feature>
<dbReference type="EMBL" id="PQXK01000020">
    <property type="protein sequence ID" value="TGO41547.1"/>
    <property type="molecule type" value="Genomic_DNA"/>
</dbReference>
<dbReference type="Pfam" id="PF24483">
    <property type="entry name" value="DUF7582"/>
    <property type="match status" value="1"/>
</dbReference>
<evidence type="ECO:0000313" key="3">
    <source>
        <dbReference type="EMBL" id="TGO41547.1"/>
    </source>
</evidence>
<dbReference type="Proteomes" id="UP000297814">
    <property type="component" value="Unassembled WGS sequence"/>
</dbReference>
<evidence type="ECO:0000256" key="1">
    <source>
        <dbReference type="SAM" id="MobiDB-lite"/>
    </source>
</evidence>
<dbReference type="AlphaFoldDB" id="A0A4Z1H942"/>
<gene>
    <name evidence="3" type="ORF">BHYA_0020g00450</name>
</gene>
<feature type="region of interest" description="Disordered" evidence="1">
    <location>
        <begin position="366"/>
        <end position="412"/>
    </location>
</feature>
<dbReference type="InterPro" id="IPR056004">
    <property type="entry name" value="DUF7582"/>
</dbReference>
<name>A0A4Z1H942_9HELO</name>
<feature type="region of interest" description="Disordered" evidence="1">
    <location>
        <begin position="162"/>
        <end position="181"/>
    </location>
</feature>
<keyword evidence="4" id="KW-1185">Reference proteome</keyword>
<reference evidence="3 4" key="1">
    <citation type="submission" date="2017-12" db="EMBL/GenBank/DDBJ databases">
        <title>Comparative genomics of Botrytis spp.</title>
        <authorList>
            <person name="Valero-Jimenez C.A."/>
            <person name="Tapia P."/>
            <person name="Veloso J."/>
            <person name="Silva-Moreno E."/>
            <person name="Staats M."/>
            <person name="Valdes J.H."/>
            <person name="Van Kan J.A.L."/>
        </authorList>
    </citation>
    <scope>NUCLEOTIDE SEQUENCE [LARGE SCALE GENOMIC DNA]</scope>
    <source>
        <strain evidence="3 4">Bh0001</strain>
    </source>
</reference>
<organism evidence="3 4">
    <name type="scientific">Botrytis hyacinthi</name>
    <dbReference type="NCBI Taxonomy" id="278943"/>
    <lineage>
        <taxon>Eukaryota</taxon>
        <taxon>Fungi</taxon>
        <taxon>Dikarya</taxon>
        <taxon>Ascomycota</taxon>
        <taxon>Pezizomycotina</taxon>
        <taxon>Leotiomycetes</taxon>
        <taxon>Helotiales</taxon>
        <taxon>Sclerotiniaceae</taxon>
        <taxon>Botrytis</taxon>
    </lineage>
</organism>
<comment type="caution">
    <text evidence="3">The sequence shown here is derived from an EMBL/GenBank/DDBJ whole genome shotgun (WGS) entry which is preliminary data.</text>
</comment>
<evidence type="ECO:0000313" key="4">
    <source>
        <dbReference type="Proteomes" id="UP000297814"/>
    </source>
</evidence>
<accession>A0A4Z1H942</accession>
<feature type="region of interest" description="Disordered" evidence="1">
    <location>
        <begin position="98"/>
        <end position="133"/>
    </location>
</feature>
<sequence length="433" mass="47556">MPISKDNISSPLEAGTSLLQPMQLPSELLEALDYVSKRLVRKRLHLSLIVVKKDNQIQSPAISRTTTAPGSYSHTTSPSTLLYNSAPLASHVRNISLSSRGTSPVSSRSSSPTSTIFSNSLSERSNSTTTSTLSTSTIYLSRTKYSGLPSSPKDTMAHHIRASISPPSTPSSPPAEWVSPDTPNRYGITLMHSTSLTPRAERILRSTISRAERKFPSIGSDWLSSSSLSSPISDPSTQDLIRRSLAQNRVVFTAPGLSLYSLDYLYTFKCALHTYSRSLSAEDVSIAIDELRRVVLVRGRKLGRSEVMRGYEWLGISLSALCDVEEGYKKVYGGSAGEKAIFNDEVRKSLSVKTSFSAEDEDLVEVGESAKGRDGESPVWERESGNGEREDRGPFLRGDRTPNHVEDVSPGTRGEWEHLMRGERRLTLIQVDC</sequence>
<evidence type="ECO:0000259" key="2">
    <source>
        <dbReference type="Pfam" id="PF24483"/>
    </source>
</evidence>